<organism evidence="4 5">
    <name type="scientific">Candidatus Mediterraneibacter stercoravium</name>
    <dbReference type="NCBI Taxonomy" id="2838685"/>
    <lineage>
        <taxon>Bacteria</taxon>
        <taxon>Bacillati</taxon>
        <taxon>Bacillota</taxon>
        <taxon>Clostridia</taxon>
        <taxon>Lachnospirales</taxon>
        <taxon>Lachnospiraceae</taxon>
        <taxon>Mediterraneibacter</taxon>
    </lineage>
</organism>
<comment type="caution">
    <text evidence="4">The sequence shown here is derived from an EMBL/GenBank/DDBJ whole genome shotgun (WGS) entry which is preliminary data.</text>
</comment>
<dbReference type="InterPro" id="IPR001670">
    <property type="entry name" value="ADH_Fe/GldA"/>
</dbReference>
<dbReference type="EMBL" id="DXAY01000005">
    <property type="protein sequence ID" value="HIZ73672.1"/>
    <property type="molecule type" value="Genomic_DNA"/>
</dbReference>
<dbReference type="InterPro" id="IPR056798">
    <property type="entry name" value="ADH_Fe_C"/>
</dbReference>
<dbReference type="Gene3D" id="1.20.1090.10">
    <property type="entry name" value="Dehydroquinate synthase-like - alpha domain"/>
    <property type="match status" value="1"/>
</dbReference>
<dbReference type="Pfam" id="PF25137">
    <property type="entry name" value="ADH_Fe_C"/>
    <property type="match status" value="1"/>
</dbReference>
<evidence type="ECO:0000313" key="4">
    <source>
        <dbReference type="EMBL" id="HIZ73672.1"/>
    </source>
</evidence>
<dbReference type="PANTHER" id="PTHR43633:SF1">
    <property type="entry name" value="ALCOHOL DEHYDROGENASE YQHD"/>
    <property type="match status" value="1"/>
</dbReference>
<dbReference type="GO" id="GO:1990362">
    <property type="term" value="F:butanol dehydrogenase (NAD+) activity"/>
    <property type="evidence" value="ECO:0007669"/>
    <property type="project" value="InterPro"/>
</dbReference>
<dbReference type="Gene3D" id="3.40.50.1970">
    <property type="match status" value="1"/>
</dbReference>
<evidence type="ECO:0000256" key="1">
    <source>
        <dbReference type="ARBA" id="ARBA00023002"/>
    </source>
</evidence>
<dbReference type="InterPro" id="IPR018211">
    <property type="entry name" value="ADH_Fe_CS"/>
</dbReference>
<reference evidence="4" key="2">
    <citation type="submission" date="2021-04" db="EMBL/GenBank/DDBJ databases">
        <authorList>
            <person name="Gilroy R."/>
        </authorList>
    </citation>
    <scope>NUCLEOTIDE SEQUENCE</scope>
    <source>
        <strain evidence="4">CHK196-3914</strain>
    </source>
</reference>
<evidence type="ECO:0000259" key="2">
    <source>
        <dbReference type="Pfam" id="PF00465"/>
    </source>
</evidence>
<protein>
    <submittedName>
        <fullName evidence="4">Iron-containing alcohol dehydrogenase</fullName>
    </submittedName>
</protein>
<name>A0A9D2K0Q6_9FIRM</name>
<dbReference type="GO" id="GO:1990002">
    <property type="term" value="F:methylglyoxal reductase (NADPH) (acetol producing) activity"/>
    <property type="evidence" value="ECO:0007669"/>
    <property type="project" value="TreeGrafter"/>
</dbReference>
<dbReference type="GO" id="GO:0046872">
    <property type="term" value="F:metal ion binding"/>
    <property type="evidence" value="ECO:0007669"/>
    <property type="project" value="InterPro"/>
</dbReference>
<dbReference type="FunFam" id="3.40.50.1970:FF:000003">
    <property type="entry name" value="Alcohol dehydrogenase, iron-containing"/>
    <property type="match status" value="1"/>
</dbReference>
<dbReference type="PROSITE" id="PS00060">
    <property type="entry name" value="ADH_IRON_2"/>
    <property type="match status" value="1"/>
</dbReference>
<reference evidence="4" key="1">
    <citation type="journal article" date="2021" name="PeerJ">
        <title>Extensive microbial diversity within the chicken gut microbiome revealed by metagenomics and culture.</title>
        <authorList>
            <person name="Gilroy R."/>
            <person name="Ravi A."/>
            <person name="Getino M."/>
            <person name="Pursley I."/>
            <person name="Horton D.L."/>
            <person name="Alikhan N.F."/>
            <person name="Baker D."/>
            <person name="Gharbi K."/>
            <person name="Hall N."/>
            <person name="Watson M."/>
            <person name="Adriaenssens E.M."/>
            <person name="Foster-Nyarko E."/>
            <person name="Jarju S."/>
            <person name="Secka A."/>
            <person name="Antonio M."/>
            <person name="Oren A."/>
            <person name="Chaudhuri R.R."/>
            <person name="La Ragione R."/>
            <person name="Hildebrand F."/>
            <person name="Pallen M.J."/>
        </authorList>
    </citation>
    <scope>NUCLEOTIDE SEQUENCE</scope>
    <source>
        <strain evidence="4">CHK196-3914</strain>
    </source>
</reference>
<feature type="domain" description="Fe-containing alcohol dehydrogenase-like C-terminal" evidence="3">
    <location>
        <begin position="189"/>
        <end position="391"/>
    </location>
</feature>
<dbReference type="PANTHER" id="PTHR43633">
    <property type="entry name" value="ALCOHOL DEHYDROGENASE YQHD"/>
    <property type="match status" value="1"/>
</dbReference>
<dbReference type="InterPro" id="IPR044731">
    <property type="entry name" value="BDH-like"/>
</dbReference>
<dbReference type="SUPFAM" id="SSF56796">
    <property type="entry name" value="Dehydroquinate synthase-like"/>
    <property type="match status" value="1"/>
</dbReference>
<dbReference type="Proteomes" id="UP000824116">
    <property type="component" value="Unassembled WGS sequence"/>
</dbReference>
<dbReference type="AlphaFoldDB" id="A0A9D2K0Q6"/>
<dbReference type="GO" id="GO:0008106">
    <property type="term" value="F:alcohol dehydrogenase (NADP+) activity"/>
    <property type="evidence" value="ECO:0007669"/>
    <property type="project" value="TreeGrafter"/>
</dbReference>
<accession>A0A9D2K0Q6</accession>
<feature type="domain" description="Alcohol dehydrogenase iron-type/glycerol dehydrogenase GldA" evidence="2">
    <location>
        <begin position="9"/>
        <end position="178"/>
    </location>
</feature>
<evidence type="ECO:0000313" key="5">
    <source>
        <dbReference type="Proteomes" id="UP000824116"/>
    </source>
</evidence>
<dbReference type="GO" id="GO:0005829">
    <property type="term" value="C:cytosol"/>
    <property type="evidence" value="ECO:0007669"/>
    <property type="project" value="TreeGrafter"/>
</dbReference>
<gene>
    <name evidence="4" type="ORF">H9723_00300</name>
</gene>
<dbReference type="CDD" id="cd08187">
    <property type="entry name" value="BDH"/>
    <property type="match status" value="1"/>
</dbReference>
<keyword evidence="1" id="KW-0560">Oxidoreductase</keyword>
<proteinExistence type="predicted"/>
<dbReference type="Pfam" id="PF00465">
    <property type="entry name" value="Fe-ADH"/>
    <property type="match status" value="1"/>
</dbReference>
<evidence type="ECO:0000259" key="3">
    <source>
        <dbReference type="Pfam" id="PF25137"/>
    </source>
</evidence>
<sequence>MENFNYYTPTKVVFGRGTEEQVGELVRQQECKKVLVHYGSGSVKRSGLLDRICGSLDAAGIDYISLGGVVPNPRLSLVYEGIRICKEENVDFILAVGGGSVIDSAKAIGYGVANEGDVWDFYEKKRQAKACLPIGVVLTISAAGSEMSDSSVITNEDGWLKRGYSSDLGRAGFAVMNPELTMTLPKYQTASGCTDIMMHTMERYFNQAENMELTDGISEHLIRTVMKNAQILMEHPDDYNARAEVMWAGSLSHNGLTGCGTDGGDWASHQLEHELGGMFDVAHGAGLAAVWGSWARYVVDARPERFAQFAVNVMGVEKGTDDMETALRGIEAMEDFYRSVEMPVSIRELGVDPTDEQLHEMAEKCSHFRKRTIGCVKKLDVDDMYRIYKNALG</sequence>